<feature type="transmembrane region" description="Helical" evidence="10">
    <location>
        <begin position="155"/>
        <end position="171"/>
    </location>
</feature>
<comment type="similarity">
    <text evidence="3 10">Belongs to the ALG6/ALG8 glucosyltransferase family.</text>
</comment>
<feature type="transmembrane region" description="Helical" evidence="10">
    <location>
        <begin position="379"/>
        <end position="396"/>
    </location>
</feature>
<keyword evidence="4 10" id="KW-0328">Glycosyltransferase</keyword>
<keyword evidence="9 10" id="KW-0472">Membrane</keyword>
<reference evidence="12" key="2">
    <citation type="submission" date="2020-05" db="UniProtKB">
        <authorList>
            <consortium name="EnsemblMetazoa"/>
        </authorList>
    </citation>
    <scope>IDENTIFICATION</scope>
    <source>
        <strain evidence="12">IAEA</strain>
    </source>
</reference>
<evidence type="ECO:0000256" key="9">
    <source>
        <dbReference type="ARBA" id="ARBA00023136"/>
    </source>
</evidence>
<feature type="transmembrane region" description="Helical" evidence="10">
    <location>
        <begin position="306"/>
        <end position="325"/>
    </location>
</feature>
<comment type="pathway">
    <text evidence="2 10">Protein modification; protein glycosylation.</text>
</comment>
<evidence type="ECO:0000256" key="2">
    <source>
        <dbReference type="ARBA" id="ARBA00004922"/>
    </source>
</evidence>
<keyword evidence="8 10" id="KW-1133">Transmembrane helix</keyword>
<dbReference type="InterPro" id="IPR004856">
    <property type="entry name" value="Glyco_trans_ALG6/ALG8"/>
</dbReference>
<dbReference type="STRING" id="37001.A0A1A9WVA2"/>
<dbReference type="GO" id="GO:0006487">
    <property type="term" value="P:protein N-linked glycosylation"/>
    <property type="evidence" value="ECO:0007669"/>
    <property type="project" value="TreeGrafter"/>
</dbReference>
<keyword evidence="7 10" id="KW-0256">Endoplasmic reticulum</keyword>
<evidence type="ECO:0000256" key="7">
    <source>
        <dbReference type="ARBA" id="ARBA00022824"/>
    </source>
</evidence>
<protein>
    <recommendedName>
        <fullName evidence="10">Alpha-1,3-glucosyltransferase</fullName>
        <ecNumber evidence="10">2.4.1.-</ecNumber>
    </recommendedName>
</protein>
<feature type="transmembrane region" description="Helical" evidence="10">
    <location>
        <begin position="460"/>
        <end position="488"/>
    </location>
</feature>
<sequence length="524" mass="61471">MLEICKSKFFEIFIFSTCLKILLMPAYHSTDFEVHRNWLAITHSLPLNLWYYDETNEWTLDYPPLFAYFEWLLAKVAQYIDPHMLELDNSNYVSKKTKYFQCFSVIITDVVYAYGVWRMLKAFRSLHIRYQPIAAEVLFLLNIGLLFVDHIHFQYNGFLFGVFLLSISWLLEERYLLGCTAFATLLNMKHIFLYTAPAFGIYLLKFYCLDNKHSTIMNVLKLAIAGLIPFAISFGPFWAHLPQILSRLFPFKRGLTHAYWAPNLWALYNTADKVMAKTLNISTTNKYTSGVVQNYEHTVLPSVRPTATFILTVAAMLPVLIKLFFNTTKSESKIMFMRSVVLCSLSSFIFGWHVHEKAILITLMPCCFLFFVHTQDARYAFILSASGYYSLFPLLFDPELIVIRYSLYLAYIIFMIVQMYEFHNTRPIMNKWEKLYVGGFVLLPLYDHVISHVMRLDEKLPFLSLMLTSVYCAVGVLYVFMSYYLYVLDLKFTFKQKRKRNLSRSETKSKMKNQVKKKIKSSKE</sequence>
<keyword evidence="13" id="KW-1185">Reference proteome</keyword>
<dbReference type="GO" id="GO:0005789">
    <property type="term" value="C:endoplasmic reticulum membrane"/>
    <property type="evidence" value="ECO:0007669"/>
    <property type="project" value="UniProtKB-SubCell"/>
</dbReference>
<accession>A0A1A9WVA2</accession>
<evidence type="ECO:0000256" key="10">
    <source>
        <dbReference type="RuleBase" id="RU363110"/>
    </source>
</evidence>
<dbReference type="VEuPathDB" id="VectorBase:GBRI033757"/>
<dbReference type="GO" id="GO:0042283">
    <property type="term" value="F:dolichyl pyrophosphate Glc1Man9GlcNAc2 alpha-1,3-glucosyltransferase activity"/>
    <property type="evidence" value="ECO:0007669"/>
    <property type="project" value="TreeGrafter"/>
</dbReference>
<organism evidence="12 13">
    <name type="scientific">Glossina brevipalpis</name>
    <dbReference type="NCBI Taxonomy" id="37001"/>
    <lineage>
        <taxon>Eukaryota</taxon>
        <taxon>Metazoa</taxon>
        <taxon>Ecdysozoa</taxon>
        <taxon>Arthropoda</taxon>
        <taxon>Hexapoda</taxon>
        <taxon>Insecta</taxon>
        <taxon>Pterygota</taxon>
        <taxon>Neoptera</taxon>
        <taxon>Endopterygota</taxon>
        <taxon>Diptera</taxon>
        <taxon>Brachycera</taxon>
        <taxon>Muscomorpha</taxon>
        <taxon>Hippoboscoidea</taxon>
        <taxon>Glossinidae</taxon>
        <taxon>Glossina</taxon>
    </lineage>
</organism>
<dbReference type="PANTHER" id="PTHR12413">
    <property type="entry name" value="DOLICHYL GLYCOSYLTRANSFERASE"/>
    <property type="match status" value="1"/>
</dbReference>
<comment type="subcellular location">
    <subcellularLocation>
        <location evidence="1 10">Endoplasmic reticulum membrane</location>
        <topology evidence="1 10">Multi-pass membrane protein</topology>
    </subcellularLocation>
</comment>
<feature type="transmembrane region" description="Helical" evidence="10">
    <location>
        <begin position="129"/>
        <end position="148"/>
    </location>
</feature>
<evidence type="ECO:0000256" key="3">
    <source>
        <dbReference type="ARBA" id="ARBA00008715"/>
    </source>
</evidence>
<feature type="transmembrane region" description="Helical" evidence="10">
    <location>
        <begin position="99"/>
        <end position="117"/>
    </location>
</feature>
<evidence type="ECO:0000256" key="5">
    <source>
        <dbReference type="ARBA" id="ARBA00022679"/>
    </source>
</evidence>
<feature type="compositionally biased region" description="Basic residues" evidence="11">
    <location>
        <begin position="510"/>
        <end position="524"/>
    </location>
</feature>
<dbReference type="PANTHER" id="PTHR12413:SF2">
    <property type="entry name" value="DOLICHYL PYROPHOSPHATE GLC1MAN9GLCNAC2 ALPHA-1,3-GLUCOSYLTRANSFERASE-RELATED"/>
    <property type="match status" value="1"/>
</dbReference>
<evidence type="ECO:0000256" key="1">
    <source>
        <dbReference type="ARBA" id="ARBA00004477"/>
    </source>
</evidence>
<reference evidence="13" key="1">
    <citation type="submission" date="2014-03" db="EMBL/GenBank/DDBJ databases">
        <authorList>
            <person name="Aksoy S."/>
            <person name="Warren W."/>
            <person name="Wilson R.K."/>
        </authorList>
    </citation>
    <scope>NUCLEOTIDE SEQUENCE [LARGE SCALE GENOMIC DNA]</scope>
    <source>
        <strain evidence="13">IAEA</strain>
    </source>
</reference>
<dbReference type="Pfam" id="PF03155">
    <property type="entry name" value="Alg6_Alg8"/>
    <property type="match status" value="1"/>
</dbReference>
<keyword evidence="6 10" id="KW-0812">Transmembrane</keyword>
<feature type="transmembrane region" description="Helical" evidence="10">
    <location>
        <begin position="219"/>
        <end position="239"/>
    </location>
</feature>
<evidence type="ECO:0000256" key="6">
    <source>
        <dbReference type="ARBA" id="ARBA00022692"/>
    </source>
</evidence>
<evidence type="ECO:0000313" key="12">
    <source>
        <dbReference type="EnsemblMetazoa" id="GBRI033757-PA"/>
    </source>
</evidence>
<dbReference type="AlphaFoldDB" id="A0A1A9WVA2"/>
<evidence type="ECO:0000256" key="11">
    <source>
        <dbReference type="SAM" id="MobiDB-lite"/>
    </source>
</evidence>
<evidence type="ECO:0000313" key="13">
    <source>
        <dbReference type="Proteomes" id="UP000091820"/>
    </source>
</evidence>
<dbReference type="UniPathway" id="UPA00378"/>
<keyword evidence="5 10" id="KW-0808">Transferase</keyword>
<feature type="region of interest" description="Disordered" evidence="11">
    <location>
        <begin position="503"/>
        <end position="524"/>
    </location>
</feature>
<name>A0A1A9WVA2_9MUSC</name>
<feature type="transmembrane region" description="Helical" evidence="10">
    <location>
        <begin position="402"/>
        <end position="423"/>
    </location>
</feature>
<dbReference type="EC" id="2.4.1.-" evidence="10"/>
<dbReference type="Proteomes" id="UP000091820">
    <property type="component" value="Unassembled WGS sequence"/>
</dbReference>
<evidence type="ECO:0000256" key="4">
    <source>
        <dbReference type="ARBA" id="ARBA00022676"/>
    </source>
</evidence>
<feature type="transmembrane region" description="Helical" evidence="10">
    <location>
        <begin position="358"/>
        <end position="374"/>
    </location>
</feature>
<feature type="transmembrane region" description="Helical" evidence="10">
    <location>
        <begin position="191"/>
        <end position="207"/>
    </location>
</feature>
<dbReference type="EnsemblMetazoa" id="GBRI033757-RA">
    <property type="protein sequence ID" value="GBRI033757-PA"/>
    <property type="gene ID" value="GBRI033757"/>
</dbReference>
<feature type="transmembrane region" description="Helical" evidence="10">
    <location>
        <begin position="334"/>
        <end position="352"/>
    </location>
</feature>
<feature type="transmembrane region" description="Helical" evidence="10">
    <location>
        <begin position="435"/>
        <end position="454"/>
    </location>
</feature>
<evidence type="ECO:0000256" key="8">
    <source>
        <dbReference type="ARBA" id="ARBA00022989"/>
    </source>
</evidence>
<proteinExistence type="inferred from homology"/>